<keyword evidence="4 7" id="KW-0812">Transmembrane</keyword>
<evidence type="ECO:0000256" key="8">
    <source>
        <dbReference type="SAM" id="MobiDB-lite"/>
    </source>
</evidence>
<evidence type="ECO:0000256" key="3">
    <source>
        <dbReference type="ARBA" id="ARBA00022592"/>
    </source>
</evidence>
<name>F2PRR8_TRIEC</name>
<feature type="transmembrane region" description="Helical" evidence="7">
    <location>
        <begin position="542"/>
        <end position="567"/>
    </location>
</feature>
<protein>
    <recommendedName>
        <fullName evidence="7">Phosphate transporter</fullName>
    </recommendedName>
</protein>
<evidence type="ECO:0000256" key="5">
    <source>
        <dbReference type="ARBA" id="ARBA00022989"/>
    </source>
</evidence>
<accession>F2PRR8</accession>
<comment type="function">
    <text evidence="7">Sodium-phosphate symporter.</text>
</comment>
<evidence type="ECO:0000313" key="10">
    <source>
        <dbReference type="Proteomes" id="UP000009169"/>
    </source>
</evidence>
<evidence type="ECO:0000256" key="1">
    <source>
        <dbReference type="ARBA" id="ARBA00004141"/>
    </source>
</evidence>
<dbReference type="AlphaFoldDB" id="F2PRR8"/>
<feature type="transmembrane region" description="Helical" evidence="7">
    <location>
        <begin position="6"/>
        <end position="26"/>
    </location>
</feature>
<feature type="transmembrane region" description="Helical" evidence="7">
    <location>
        <begin position="455"/>
        <end position="473"/>
    </location>
</feature>
<keyword evidence="3 7" id="KW-0592">Phosphate transport</keyword>
<dbReference type="EMBL" id="DS995734">
    <property type="protein sequence ID" value="EGE04586.1"/>
    <property type="molecule type" value="Genomic_DNA"/>
</dbReference>
<evidence type="ECO:0000256" key="7">
    <source>
        <dbReference type="RuleBase" id="RU363058"/>
    </source>
</evidence>
<feature type="transmembrane region" description="Helical" evidence="7">
    <location>
        <begin position="181"/>
        <end position="205"/>
    </location>
</feature>
<dbReference type="Pfam" id="PF01384">
    <property type="entry name" value="PHO4"/>
    <property type="match status" value="1"/>
</dbReference>
<keyword evidence="2 7" id="KW-0813">Transport</keyword>
<sequence>MVLHQFDYVFAIGIIFAFLDAWNIGANDVANSFATSVSSRSLTMMQAMMIATVMEFGGAVLVGSRVSDTIRNGIISTSKFTKEPAALMLGMMCALVGSSMWLTFATKMGMPVSTTHSIVGAIIGVGIATLGKDGVQWAYNDGKGVAGIVSAWFIAPAIAGGFAIIVFLITKYGVLERKRPLRAGFMMVPFYFAVTAGILTMVIVFKGAPSLDLDELSTGQVLGAIFGVAGSVVLLYGIFFLPFLYRKLELEDWQLKTWEIIYGPLLWRRGPVPPRPEGTAVVQDYYRGHKTKADLTTTRGAADDIEHAAAPQIDAQSSEDGVKRGSSEASPAEKNGEQTLEAHEQEALGPWYTPRNLFVKAKYYFFRGVDRDVVSEQNAIDSANFLAGDLDKMHAEVKHYDNKTEHLYSFLQVLTAATASFAHGSNDVSNAIGPLTTIYLVWDTNTIAKKAGVPIWILVFGGAAISIGLWTYGYNMMRQLGNRLTLHSPSRGFSMELGAAITVILASQLGLPISTTQCITGATVGVGFCSGTWKAVNWRMIAWIYLGWFITMPVAGIISGCLMGIIINAPRWSGVAA</sequence>
<organism evidence="9 10">
    <name type="scientific">Trichophyton equinum (strain ATCC MYA-4606 / CBS 127.97)</name>
    <name type="common">Horse ringworm fungus</name>
    <dbReference type="NCBI Taxonomy" id="559882"/>
    <lineage>
        <taxon>Eukaryota</taxon>
        <taxon>Fungi</taxon>
        <taxon>Dikarya</taxon>
        <taxon>Ascomycota</taxon>
        <taxon>Pezizomycotina</taxon>
        <taxon>Eurotiomycetes</taxon>
        <taxon>Eurotiomycetidae</taxon>
        <taxon>Onygenales</taxon>
        <taxon>Arthrodermataceae</taxon>
        <taxon>Trichophyton</taxon>
    </lineage>
</organism>
<feature type="transmembrane region" description="Helical" evidence="7">
    <location>
        <begin position="225"/>
        <end position="245"/>
    </location>
</feature>
<dbReference type="GO" id="GO:0035435">
    <property type="term" value="P:phosphate ion transmembrane transport"/>
    <property type="evidence" value="ECO:0007669"/>
    <property type="project" value="TreeGrafter"/>
</dbReference>
<dbReference type="PANTHER" id="PTHR11101:SF80">
    <property type="entry name" value="PHOSPHATE TRANSPORTER"/>
    <property type="match status" value="1"/>
</dbReference>
<comment type="subcellular location">
    <subcellularLocation>
        <location evidence="1 7">Membrane</location>
        <topology evidence="1 7">Multi-pass membrane protein</topology>
    </subcellularLocation>
</comment>
<evidence type="ECO:0000256" key="6">
    <source>
        <dbReference type="ARBA" id="ARBA00023136"/>
    </source>
</evidence>
<comment type="similarity">
    <text evidence="7">Belongs to the inorganic phosphate transporter (PiT) (TC 2.A.20) family.</text>
</comment>
<dbReference type="HOGENOM" id="CLU_015355_3_0_1"/>
<evidence type="ECO:0000256" key="4">
    <source>
        <dbReference type="ARBA" id="ARBA00022692"/>
    </source>
</evidence>
<dbReference type="InterPro" id="IPR001204">
    <property type="entry name" value="Phos_transporter"/>
</dbReference>
<evidence type="ECO:0000256" key="2">
    <source>
        <dbReference type="ARBA" id="ARBA00022448"/>
    </source>
</evidence>
<feature type="transmembrane region" description="Helical" evidence="7">
    <location>
        <begin position="518"/>
        <end position="536"/>
    </location>
</feature>
<keyword evidence="10" id="KW-1185">Reference proteome</keyword>
<feature type="transmembrane region" description="Helical" evidence="7">
    <location>
        <begin position="145"/>
        <end position="169"/>
    </location>
</feature>
<feature type="region of interest" description="Disordered" evidence="8">
    <location>
        <begin position="309"/>
        <end position="339"/>
    </location>
</feature>
<reference evidence="10" key="1">
    <citation type="journal article" date="2012" name="MBio">
        <title>Comparative genome analysis of Trichophyton rubrum and related dermatophytes reveals candidate genes involved in infection.</title>
        <authorList>
            <person name="Martinez D.A."/>
            <person name="Oliver B.G."/>
            <person name="Graeser Y."/>
            <person name="Goldberg J.M."/>
            <person name="Li W."/>
            <person name="Martinez-Rossi N.M."/>
            <person name="Monod M."/>
            <person name="Shelest E."/>
            <person name="Barton R.C."/>
            <person name="Birch E."/>
            <person name="Brakhage A.A."/>
            <person name="Chen Z."/>
            <person name="Gurr S.J."/>
            <person name="Heiman D."/>
            <person name="Heitman J."/>
            <person name="Kosti I."/>
            <person name="Rossi A."/>
            <person name="Saif S."/>
            <person name="Samalova M."/>
            <person name="Saunders C.W."/>
            <person name="Shea T."/>
            <person name="Summerbell R.C."/>
            <person name="Xu J."/>
            <person name="Young S."/>
            <person name="Zeng Q."/>
            <person name="Birren B.W."/>
            <person name="Cuomo C.A."/>
            <person name="White T.C."/>
        </authorList>
    </citation>
    <scope>NUCLEOTIDE SEQUENCE [LARGE SCALE GENOMIC DNA]</scope>
    <source>
        <strain evidence="10">ATCC MYA-4606 / CBS 127.97</strain>
    </source>
</reference>
<dbReference type="Proteomes" id="UP000009169">
    <property type="component" value="Unassembled WGS sequence"/>
</dbReference>
<keyword evidence="5 7" id="KW-1133">Transmembrane helix</keyword>
<keyword evidence="6 7" id="KW-0472">Membrane</keyword>
<dbReference type="GO" id="GO:0016020">
    <property type="term" value="C:membrane"/>
    <property type="evidence" value="ECO:0007669"/>
    <property type="project" value="UniProtKB-SubCell"/>
</dbReference>
<dbReference type="eggNOG" id="KOG2493">
    <property type="taxonomic scope" value="Eukaryota"/>
</dbReference>
<dbReference type="PANTHER" id="PTHR11101">
    <property type="entry name" value="PHOSPHATE TRANSPORTER"/>
    <property type="match status" value="1"/>
</dbReference>
<evidence type="ECO:0000313" key="9">
    <source>
        <dbReference type="EMBL" id="EGE04586.1"/>
    </source>
</evidence>
<dbReference type="VEuPathDB" id="FungiDB:TEQG_03457"/>
<dbReference type="OrthoDB" id="260807at2759"/>
<gene>
    <name evidence="9" type="ORF">TEQG_03457</name>
</gene>
<feature type="transmembrane region" description="Helical" evidence="7">
    <location>
        <begin position="86"/>
        <end position="106"/>
    </location>
</feature>
<proteinExistence type="inferred from homology"/>
<feature type="transmembrane region" description="Helical" evidence="7">
    <location>
        <begin position="47"/>
        <end position="66"/>
    </location>
</feature>
<dbReference type="GO" id="GO:0005315">
    <property type="term" value="F:phosphate transmembrane transporter activity"/>
    <property type="evidence" value="ECO:0007669"/>
    <property type="project" value="InterPro"/>
</dbReference>